<dbReference type="Proteomes" id="UP001189429">
    <property type="component" value="Unassembled WGS sequence"/>
</dbReference>
<keyword evidence="3" id="KW-1185">Reference proteome</keyword>
<feature type="compositionally biased region" description="Basic residues" evidence="1">
    <location>
        <begin position="42"/>
        <end position="55"/>
    </location>
</feature>
<accession>A0ABN9QQ66</accession>
<reference evidence="2" key="1">
    <citation type="submission" date="2023-10" db="EMBL/GenBank/DDBJ databases">
        <authorList>
            <person name="Chen Y."/>
            <person name="Shah S."/>
            <person name="Dougan E. K."/>
            <person name="Thang M."/>
            <person name="Chan C."/>
        </authorList>
    </citation>
    <scope>NUCLEOTIDE SEQUENCE [LARGE SCALE GENOMIC DNA]</scope>
</reference>
<name>A0ABN9QQ66_9DINO</name>
<gene>
    <name evidence="2" type="ORF">PCOR1329_LOCUS13090</name>
</gene>
<sequence length="69" mass="7633">LESGGSEQRGAKRRRPPRARGAPRCAAPLPRGEVGASLGGSRHLRVKRPRKRRRTCTSINFQRSAWLAS</sequence>
<evidence type="ECO:0000313" key="3">
    <source>
        <dbReference type="Proteomes" id="UP001189429"/>
    </source>
</evidence>
<feature type="compositionally biased region" description="Low complexity" evidence="1">
    <location>
        <begin position="19"/>
        <end position="32"/>
    </location>
</feature>
<evidence type="ECO:0000313" key="2">
    <source>
        <dbReference type="EMBL" id="CAK0807110.1"/>
    </source>
</evidence>
<feature type="non-terminal residue" evidence="2">
    <location>
        <position position="69"/>
    </location>
</feature>
<organism evidence="2 3">
    <name type="scientific">Prorocentrum cordatum</name>
    <dbReference type="NCBI Taxonomy" id="2364126"/>
    <lineage>
        <taxon>Eukaryota</taxon>
        <taxon>Sar</taxon>
        <taxon>Alveolata</taxon>
        <taxon>Dinophyceae</taxon>
        <taxon>Prorocentrales</taxon>
        <taxon>Prorocentraceae</taxon>
        <taxon>Prorocentrum</taxon>
    </lineage>
</organism>
<proteinExistence type="predicted"/>
<feature type="region of interest" description="Disordered" evidence="1">
    <location>
        <begin position="1"/>
        <end position="56"/>
    </location>
</feature>
<comment type="caution">
    <text evidence="2">The sequence shown here is derived from an EMBL/GenBank/DDBJ whole genome shotgun (WGS) entry which is preliminary data.</text>
</comment>
<evidence type="ECO:0000256" key="1">
    <source>
        <dbReference type="SAM" id="MobiDB-lite"/>
    </source>
</evidence>
<feature type="non-terminal residue" evidence="2">
    <location>
        <position position="1"/>
    </location>
</feature>
<dbReference type="EMBL" id="CAUYUJ010003851">
    <property type="protein sequence ID" value="CAK0807110.1"/>
    <property type="molecule type" value="Genomic_DNA"/>
</dbReference>
<protein>
    <submittedName>
        <fullName evidence="2">Uncharacterized protein</fullName>
    </submittedName>
</protein>